<evidence type="ECO:0000256" key="9">
    <source>
        <dbReference type="ARBA" id="ARBA00060950"/>
    </source>
</evidence>
<reference evidence="13 14" key="1">
    <citation type="journal article" date="2011" name="Science">
        <title>The Selaginella genome identifies genetic changes associated with the evolution of vascular plants.</title>
        <authorList>
            <person name="Banks J.A."/>
            <person name="Nishiyama T."/>
            <person name="Hasebe M."/>
            <person name="Bowman J.L."/>
            <person name="Gribskov M."/>
            <person name="dePamphilis C."/>
            <person name="Albert V.A."/>
            <person name="Aono N."/>
            <person name="Aoyama T."/>
            <person name="Ambrose B.A."/>
            <person name="Ashton N.W."/>
            <person name="Axtell M.J."/>
            <person name="Barker E."/>
            <person name="Barker M.S."/>
            <person name="Bennetzen J.L."/>
            <person name="Bonawitz N.D."/>
            <person name="Chapple C."/>
            <person name="Cheng C."/>
            <person name="Correa L.G."/>
            <person name="Dacre M."/>
            <person name="DeBarry J."/>
            <person name="Dreyer I."/>
            <person name="Elias M."/>
            <person name="Engstrom E.M."/>
            <person name="Estelle M."/>
            <person name="Feng L."/>
            <person name="Finet C."/>
            <person name="Floyd S.K."/>
            <person name="Frommer W.B."/>
            <person name="Fujita T."/>
            <person name="Gramzow L."/>
            <person name="Gutensohn M."/>
            <person name="Harholt J."/>
            <person name="Hattori M."/>
            <person name="Heyl A."/>
            <person name="Hirai T."/>
            <person name="Hiwatashi Y."/>
            <person name="Ishikawa M."/>
            <person name="Iwata M."/>
            <person name="Karol K.G."/>
            <person name="Koehler B."/>
            <person name="Kolukisaoglu U."/>
            <person name="Kubo M."/>
            <person name="Kurata T."/>
            <person name="Lalonde S."/>
            <person name="Li K."/>
            <person name="Li Y."/>
            <person name="Litt A."/>
            <person name="Lyons E."/>
            <person name="Manning G."/>
            <person name="Maruyama T."/>
            <person name="Michael T.P."/>
            <person name="Mikami K."/>
            <person name="Miyazaki S."/>
            <person name="Morinaga S."/>
            <person name="Murata T."/>
            <person name="Mueller-Roeber B."/>
            <person name="Nelson D.R."/>
            <person name="Obara M."/>
            <person name="Oguri Y."/>
            <person name="Olmstead R.G."/>
            <person name="Onodera N."/>
            <person name="Petersen B.L."/>
            <person name="Pils B."/>
            <person name="Prigge M."/>
            <person name="Rensing S.A."/>
            <person name="Riano-Pachon D.M."/>
            <person name="Roberts A.W."/>
            <person name="Sato Y."/>
            <person name="Scheller H.V."/>
            <person name="Schulz B."/>
            <person name="Schulz C."/>
            <person name="Shakirov E.V."/>
            <person name="Shibagaki N."/>
            <person name="Shinohara N."/>
            <person name="Shippen D.E."/>
            <person name="Soerensen I."/>
            <person name="Sotooka R."/>
            <person name="Sugimoto N."/>
            <person name="Sugita M."/>
            <person name="Sumikawa N."/>
            <person name="Tanurdzic M."/>
            <person name="Theissen G."/>
            <person name="Ulvskov P."/>
            <person name="Wakazuki S."/>
            <person name="Weng J.K."/>
            <person name="Willats W.W."/>
            <person name="Wipf D."/>
            <person name="Wolf P.G."/>
            <person name="Yang L."/>
            <person name="Zimmer A.D."/>
            <person name="Zhu Q."/>
            <person name="Mitros T."/>
            <person name="Hellsten U."/>
            <person name="Loque D."/>
            <person name="Otillar R."/>
            <person name="Salamov A."/>
            <person name="Schmutz J."/>
            <person name="Shapiro H."/>
            <person name="Lindquist E."/>
            <person name="Lucas S."/>
            <person name="Rokhsar D."/>
            <person name="Grigoriev I.V."/>
        </authorList>
    </citation>
    <scope>NUCLEOTIDE SEQUENCE [LARGE SCALE GENOMIC DNA]</scope>
</reference>
<dbReference type="FunFam" id="3.40.50.1820:FF:000049">
    <property type="entry name" value="probable glutamyl endopeptidase, chloroplastic"/>
    <property type="match status" value="1"/>
</dbReference>
<dbReference type="eggNOG" id="KOG2100">
    <property type="taxonomic scope" value="Eukaryota"/>
</dbReference>
<dbReference type="Gramene" id="EFJ08731">
    <property type="protein sequence ID" value="EFJ08731"/>
    <property type="gene ID" value="SELMODRAFT_131182"/>
</dbReference>
<keyword evidence="14" id="KW-1185">Reference proteome</keyword>
<dbReference type="HOGENOM" id="CLU_017120_0_0_1"/>
<dbReference type="STRING" id="88036.D8T3N5"/>
<dbReference type="KEGG" id="smo:SELMODRAFT_131182"/>
<dbReference type="InParanoid" id="D8T3N5"/>
<evidence type="ECO:0000256" key="10">
    <source>
        <dbReference type="ARBA" id="ARBA00073000"/>
    </source>
</evidence>
<accession>D8T3N5</accession>
<proteinExistence type="inferred from homology"/>
<dbReference type="GO" id="GO:0004252">
    <property type="term" value="F:serine-type endopeptidase activity"/>
    <property type="evidence" value="ECO:0000318"/>
    <property type="project" value="GO_Central"/>
</dbReference>
<evidence type="ECO:0000256" key="8">
    <source>
        <dbReference type="ARBA" id="ARBA00054431"/>
    </source>
</evidence>
<gene>
    <name evidence="13" type="ORF">SELMODRAFT_131182</name>
</gene>
<dbReference type="Pfam" id="PF00326">
    <property type="entry name" value="Peptidase_S9"/>
    <property type="match status" value="1"/>
</dbReference>
<dbReference type="GO" id="GO:0009570">
    <property type="term" value="C:chloroplast stroma"/>
    <property type="evidence" value="ECO:0007669"/>
    <property type="project" value="UniProtKB-SubCell"/>
</dbReference>
<dbReference type="MEROPS" id="S09.021"/>
<dbReference type="SUPFAM" id="SSF53474">
    <property type="entry name" value="alpha/beta-Hydrolases"/>
    <property type="match status" value="1"/>
</dbReference>
<dbReference type="PANTHER" id="PTHR42776">
    <property type="entry name" value="SERINE PEPTIDASE S9 FAMILY MEMBER"/>
    <property type="match status" value="1"/>
</dbReference>
<evidence type="ECO:0000256" key="2">
    <source>
        <dbReference type="ARBA" id="ARBA00022528"/>
    </source>
</evidence>
<organism evidence="14">
    <name type="scientific">Selaginella moellendorffii</name>
    <name type="common">Spikemoss</name>
    <dbReference type="NCBI Taxonomy" id="88036"/>
    <lineage>
        <taxon>Eukaryota</taxon>
        <taxon>Viridiplantae</taxon>
        <taxon>Streptophyta</taxon>
        <taxon>Embryophyta</taxon>
        <taxon>Tracheophyta</taxon>
        <taxon>Lycopodiopsida</taxon>
        <taxon>Selaginellales</taxon>
        <taxon>Selaginellaceae</taxon>
        <taxon>Selaginella</taxon>
    </lineage>
</organism>
<comment type="similarity">
    <text evidence="9">Belongs to the peptidase S9D family.</text>
</comment>
<keyword evidence="5" id="KW-0378">Hydrolase</keyword>
<evidence type="ECO:0000313" key="13">
    <source>
        <dbReference type="EMBL" id="EFJ08731.1"/>
    </source>
</evidence>
<evidence type="ECO:0000256" key="1">
    <source>
        <dbReference type="ARBA" id="ARBA00004470"/>
    </source>
</evidence>
<feature type="compositionally biased region" description="Low complexity" evidence="11">
    <location>
        <begin position="828"/>
        <end position="837"/>
    </location>
</feature>
<dbReference type="InterPro" id="IPR001375">
    <property type="entry name" value="Peptidase_S9_cat"/>
</dbReference>
<keyword evidence="3" id="KW-0934">Plastid</keyword>
<evidence type="ECO:0000256" key="11">
    <source>
        <dbReference type="SAM" id="MobiDB-lite"/>
    </source>
</evidence>
<keyword evidence="4" id="KW-0645">Protease</keyword>
<dbReference type="ESTHER" id="selml-d8ta80">
    <property type="family name" value="Glutamyl_Peptidase_S9"/>
</dbReference>
<dbReference type="Proteomes" id="UP000001514">
    <property type="component" value="Unassembled WGS sequence"/>
</dbReference>
<feature type="domain" description="Peptidase S9 prolyl oligopeptidase catalytic" evidence="12">
    <location>
        <begin position="653"/>
        <end position="805"/>
    </location>
</feature>
<evidence type="ECO:0000259" key="12">
    <source>
        <dbReference type="Pfam" id="PF00326"/>
    </source>
</evidence>
<protein>
    <recommendedName>
        <fullName evidence="10">Probable glutamyl endopeptidase, chloroplastic</fullName>
    </recommendedName>
</protein>
<evidence type="ECO:0000256" key="5">
    <source>
        <dbReference type="ARBA" id="ARBA00022801"/>
    </source>
</evidence>
<dbReference type="OrthoDB" id="43744at2759"/>
<dbReference type="OMA" id="LPHEPHW"/>
<dbReference type="EMBL" id="GL377670">
    <property type="protein sequence ID" value="EFJ08731.1"/>
    <property type="molecule type" value="Genomic_DNA"/>
</dbReference>
<feature type="region of interest" description="Disordered" evidence="11">
    <location>
        <begin position="815"/>
        <end position="837"/>
    </location>
</feature>
<feature type="non-terminal residue" evidence="13">
    <location>
        <position position="1"/>
    </location>
</feature>
<dbReference type="FunCoup" id="D8T3N5">
    <property type="interactions" value="634"/>
</dbReference>
<comment type="subcellular location">
    <subcellularLocation>
        <location evidence="1">Plastid</location>
        <location evidence="1">Chloroplast stroma</location>
    </subcellularLocation>
</comment>
<keyword evidence="6" id="KW-0720">Serine protease</keyword>
<evidence type="ECO:0000256" key="4">
    <source>
        <dbReference type="ARBA" id="ARBA00022670"/>
    </source>
</evidence>
<sequence>GYQLPAPEIRRIVDAPPNPALSFSPKRDKILFMKRTSLPPLSELARPELKLAGLRIDPECNCRSRMSSYVGLGMSSLSHDGLVGVERLVTGLPAGARINFVSWSPDGSHLAFVLWGIDKEDGTRSELGLWIVDVQTLEARELIGPPNYCLNTVFDSYSWLDPSTLVACVVPSARGPPPKKPLTPLSPKVLMNEEKRVVQNRTYQDLLKSKHDEDVFDYYATSELLLVSTSGDVDPLVLGEAAVYTSLDPSPDGNYLLVSTMHRPYSFSVPCGRFPKRTEVWTRSGRLVQEVADLPLAEDIPIAHDSVRQGRRSINWRSDKPSSLYWVETQDGGDSREKVSPRDIVYSLRVDSSEAQEPEIIHKLDLRYGGSLWGNDSLALIYESWYKTRQTRTWMVAPGAPGTEPRVLFDRSSEDVYSDPGSPVLRRTSFGTYVLAQVKTSDGNRNLLLDGNGATPEGKIPFLDLLNIDTGAKERIWQSQKDKYYEKVTALMSDQIDDDLDVDKLRMLISRESQTEPPQYFLWFWPDKTAVQVTNFPHPYPQLVNLQKEVIRYPRSDGVQLTATLYLPPDYEPSRDGPLPTLVWAYPREFKSKENAGQMRRSPNEFAGIGSTSPLLWLARRFAVLDGPTIPIVGEGEAEANDSYVEQLVSSAEAAVEEIIRRGVAHPDRIAVGGHSYGAFMAANLLAHAPHLFCCGIARAGAYNRTLTPFGFQSEDRTLWEAPKTYIDMSPFMLANKMQNPILLIHGEDDNNSGTLTMQSERFYDALKGHGVVCRLVLLPFESHGYVARESVMHTLWESERWLDKFCVAATSTTGMAEESEDSEKDASTAAAPLSSL</sequence>
<dbReference type="AlphaFoldDB" id="D8T3N5"/>
<evidence type="ECO:0000256" key="7">
    <source>
        <dbReference type="ARBA" id="ARBA00022946"/>
    </source>
</evidence>
<name>D8T3N5_SELML</name>
<dbReference type="InterPro" id="IPR029058">
    <property type="entry name" value="AB_hydrolase_fold"/>
</dbReference>
<evidence type="ECO:0000313" key="14">
    <source>
        <dbReference type="Proteomes" id="UP000001514"/>
    </source>
</evidence>
<comment type="function">
    <text evidence="8">Serine-type protease active in vitro against the LHCII N-terminal. Cleaves its substrate on the carboxy-side of Glu residues.</text>
</comment>
<evidence type="ECO:0000256" key="6">
    <source>
        <dbReference type="ARBA" id="ARBA00022825"/>
    </source>
</evidence>
<keyword evidence="2" id="KW-0150">Chloroplast</keyword>
<keyword evidence="7" id="KW-0809">Transit peptide</keyword>
<dbReference type="SUPFAM" id="SSF82171">
    <property type="entry name" value="DPP6 N-terminal domain-like"/>
    <property type="match status" value="1"/>
</dbReference>
<dbReference type="GO" id="GO:0006508">
    <property type="term" value="P:proteolysis"/>
    <property type="evidence" value="ECO:0007669"/>
    <property type="project" value="UniProtKB-KW"/>
</dbReference>
<evidence type="ECO:0000256" key="3">
    <source>
        <dbReference type="ARBA" id="ARBA00022640"/>
    </source>
</evidence>
<dbReference type="Gene3D" id="3.40.50.1820">
    <property type="entry name" value="alpha/beta hydrolase"/>
    <property type="match status" value="1"/>
</dbReference>
<dbReference type="PANTHER" id="PTHR42776:SF28">
    <property type="entry name" value="GLUTAMYL ENDOPEPTIDASE, CHLOROPLASTIC-RELATED"/>
    <property type="match status" value="1"/>
</dbReference>